<evidence type="ECO:0000256" key="4">
    <source>
        <dbReference type="SAM" id="MobiDB-lite"/>
    </source>
</evidence>
<dbReference type="CDD" id="cd22338">
    <property type="entry name" value="NaeI-like"/>
    <property type="match status" value="1"/>
</dbReference>
<dbReference type="RefSeq" id="WP_404748007.1">
    <property type="nucleotide sequence ID" value="NZ_JBJDQH010000013.1"/>
</dbReference>
<dbReference type="InterPro" id="IPR036388">
    <property type="entry name" value="WH-like_DNA-bd_sf"/>
</dbReference>
<dbReference type="Pfam" id="PF09126">
    <property type="entry name" value="NaeI"/>
    <property type="match status" value="1"/>
</dbReference>
<evidence type="ECO:0000313" key="7">
    <source>
        <dbReference type="Proteomes" id="UP001620295"/>
    </source>
</evidence>
<proteinExistence type="predicted"/>
<evidence type="ECO:0000259" key="5">
    <source>
        <dbReference type="Pfam" id="PF09126"/>
    </source>
</evidence>
<dbReference type="InterPro" id="IPR015210">
    <property type="entry name" value="NaeI"/>
</dbReference>
<keyword evidence="1" id="KW-0540">Nuclease</keyword>
<feature type="domain" description="Type II restriction enzyme NaeI" evidence="5">
    <location>
        <begin position="25"/>
        <end position="307"/>
    </location>
</feature>
<comment type="caution">
    <text evidence="6">The sequence shown here is derived from an EMBL/GenBank/DDBJ whole genome shotgun (WGS) entry which is preliminary data.</text>
</comment>
<dbReference type="EMBL" id="JBJDQH010000013">
    <property type="protein sequence ID" value="MFK4270415.1"/>
    <property type="molecule type" value="Genomic_DNA"/>
</dbReference>
<dbReference type="InterPro" id="IPR037057">
    <property type="entry name" value="DNA_rep_MutH/T2_RE_sf"/>
</dbReference>
<evidence type="ECO:0000313" key="6">
    <source>
        <dbReference type="EMBL" id="MFK4270415.1"/>
    </source>
</evidence>
<dbReference type="InterPro" id="IPR011335">
    <property type="entry name" value="Restrct_endonuc-II-like"/>
</dbReference>
<keyword evidence="2 6" id="KW-0255">Endonuclease</keyword>
<dbReference type="GO" id="GO:0004519">
    <property type="term" value="F:endonuclease activity"/>
    <property type="evidence" value="ECO:0007669"/>
    <property type="project" value="UniProtKB-KW"/>
</dbReference>
<reference evidence="6 7" key="1">
    <citation type="submission" date="2024-11" db="EMBL/GenBank/DDBJ databases">
        <title>The Natural Products Discovery Center: Release of the First 8490 Sequenced Strains for Exploring Actinobacteria Biosynthetic Diversity.</title>
        <authorList>
            <person name="Kalkreuter E."/>
            <person name="Kautsar S.A."/>
            <person name="Yang D."/>
            <person name="Bader C.D."/>
            <person name="Teijaro C.N."/>
            <person name="Fluegel L."/>
            <person name="Davis C.M."/>
            <person name="Simpson J.R."/>
            <person name="Lauterbach L."/>
            <person name="Steele A.D."/>
            <person name="Gui C."/>
            <person name="Meng S."/>
            <person name="Li G."/>
            <person name="Viehrig K."/>
            <person name="Ye F."/>
            <person name="Su P."/>
            <person name="Kiefer A.F."/>
            <person name="Nichols A."/>
            <person name="Cepeda A.J."/>
            <person name="Yan W."/>
            <person name="Fan B."/>
            <person name="Jiang Y."/>
            <person name="Adhikari A."/>
            <person name="Zheng C.-J."/>
            <person name="Schuster L."/>
            <person name="Cowan T.M."/>
            <person name="Smanski M.J."/>
            <person name="Chevrette M.G."/>
            <person name="De Carvalho L.P.S."/>
            <person name="Shen B."/>
        </authorList>
    </citation>
    <scope>NUCLEOTIDE SEQUENCE [LARGE SCALE GENOMIC DNA]</scope>
    <source>
        <strain evidence="6 7">NPDC020863</strain>
    </source>
</reference>
<protein>
    <submittedName>
        <fullName evidence="6">NaeI family type II restriction endonuclease</fullName>
    </submittedName>
</protein>
<gene>
    <name evidence="6" type="ORF">ACI2L5_36615</name>
</gene>
<dbReference type="Gene3D" id="1.10.10.10">
    <property type="entry name" value="Winged helix-like DNA-binding domain superfamily/Winged helix DNA-binding domain"/>
    <property type="match status" value="1"/>
</dbReference>
<evidence type="ECO:0000256" key="1">
    <source>
        <dbReference type="ARBA" id="ARBA00022722"/>
    </source>
</evidence>
<keyword evidence="3" id="KW-0378">Hydrolase</keyword>
<dbReference type="Gene3D" id="3.40.600.10">
    <property type="entry name" value="DNA mismatch repair MutH/Restriction endonuclease, type II"/>
    <property type="match status" value="1"/>
</dbReference>
<sequence>MTDEATWDVLPGLEEPARDDPELDAVAARLLQLDPDGKRFADAVRRTFDMLLDGQHTGRFQWQQLHKTEKTHCGTLIEINLQREFGFADGADLDYEICGVDVDCKYSQDIWKWMIPPEAVGKICLVMWANDNEGIFSAGLARMMPEFLNSGDNRDSKKTLRASHRSAVRWLFDQAPLQENVLLRLAEEDVTAIFAQRTGQRRVNELFRRAMRRRVSRTAVATAATQDDYMKRVRYNGGSRDQLRDEGIVILGDYRSHVDVARRLMLPEPGPGEFVSARLAKWQRRHGDRPRVMLEGQEWVLADEGDEPERAPKLPSTNRAE</sequence>
<feature type="region of interest" description="Disordered" evidence="4">
    <location>
        <begin position="302"/>
        <end position="321"/>
    </location>
</feature>
<keyword evidence="7" id="KW-1185">Reference proteome</keyword>
<accession>A0ABW8M0H3</accession>
<dbReference type="Proteomes" id="UP001620295">
    <property type="component" value="Unassembled WGS sequence"/>
</dbReference>
<dbReference type="SUPFAM" id="SSF52980">
    <property type="entry name" value="Restriction endonuclease-like"/>
    <property type="match status" value="1"/>
</dbReference>
<evidence type="ECO:0000256" key="3">
    <source>
        <dbReference type="ARBA" id="ARBA00022801"/>
    </source>
</evidence>
<evidence type="ECO:0000256" key="2">
    <source>
        <dbReference type="ARBA" id="ARBA00022759"/>
    </source>
</evidence>
<name>A0ABW8M0H3_9ACTN</name>
<organism evidence="6 7">
    <name type="scientific">Streptomyces milbemycinicus</name>
    <dbReference type="NCBI Taxonomy" id="476552"/>
    <lineage>
        <taxon>Bacteria</taxon>
        <taxon>Bacillati</taxon>
        <taxon>Actinomycetota</taxon>
        <taxon>Actinomycetes</taxon>
        <taxon>Kitasatosporales</taxon>
        <taxon>Streptomycetaceae</taxon>
        <taxon>Streptomyces</taxon>
    </lineage>
</organism>